<organism evidence="1 2">
    <name type="scientific">Ligilactobacillus ruminis DSM 20403 = NBRC 102161</name>
    <dbReference type="NCBI Taxonomy" id="1423798"/>
    <lineage>
        <taxon>Bacteria</taxon>
        <taxon>Bacillati</taxon>
        <taxon>Bacillota</taxon>
        <taxon>Bacilli</taxon>
        <taxon>Lactobacillales</taxon>
        <taxon>Lactobacillaceae</taxon>
        <taxon>Ligilactobacillus</taxon>
    </lineage>
</organism>
<sequence>MGRKSKYSADFKLMIIHEAETLGITRTSRLYSISDHTIRT</sequence>
<dbReference type="EMBL" id="FOPI01000053">
    <property type="protein sequence ID" value="SFG61399.1"/>
    <property type="molecule type" value="Genomic_DNA"/>
</dbReference>
<proteinExistence type="predicted"/>
<name>A0A1I2TBB7_9LACO</name>
<feature type="non-terminal residue" evidence="1">
    <location>
        <position position="40"/>
    </location>
</feature>
<protein>
    <recommendedName>
        <fullName evidence="3">Transposase</fullName>
    </recommendedName>
</protein>
<gene>
    <name evidence="1" type="ORF">SAMN02910432_02033</name>
</gene>
<evidence type="ECO:0008006" key="3">
    <source>
        <dbReference type="Google" id="ProtNLM"/>
    </source>
</evidence>
<reference evidence="2" key="1">
    <citation type="submission" date="2016-10" db="EMBL/GenBank/DDBJ databases">
        <authorList>
            <person name="Varghese N."/>
            <person name="Submissions S."/>
        </authorList>
    </citation>
    <scope>NUCLEOTIDE SEQUENCE [LARGE SCALE GENOMIC DNA]</scope>
    <source>
        <strain evidence="2">DSM 20403</strain>
    </source>
</reference>
<evidence type="ECO:0000313" key="2">
    <source>
        <dbReference type="Proteomes" id="UP000182635"/>
    </source>
</evidence>
<evidence type="ECO:0000313" key="1">
    <source>
        <dbReference type="EMBL" id="SFG61399.1"/>
    </source>
</evidence>
<accession>A0A1I2TBB7</accession>
<dbReference type="AlphaFoldDB" id="A0A1I2TBB7"/>
<dbReference type="Proteomes" id="UP000182635">
    <property type="component" value="Unassembled WGS sequence"/>
</dbReference>